<reference evidence="2 3" key="1">
    <citation type="submission" date="2020-08" db="EMBL/GenBank/DDBJ databases">
        <title>Genomic Encyclopedia of Archaeal and Bacterial Type Strains, Phase II (KMG-II): from individual species to whole genera.</title>
        <authorList>
            <person name="Goeker M."/>
        </authorList>
    </citation>
    <scope>NUCLEOTIDE SEQUENCE [LARGE SCALE GENOMIC DNA]</scope>
    <source>
        <strain evidence="2 3">DSM 43850</strain>
    </source>
</reference>
<feature type="transmembrane region" description="Helical" evidence="1">
    <location>
        <begin position="226"/>
        <end position="252"/>
    </location>
</feature>
<name>A0ABR6BNW6_9PSEU</name>
<organism evidence="2 3">
    <name type="scientific">Kutzneria viridogrisea</name>
    <dbReference type="NCBI Taxonomy" id="47990"/>
    <lineage>
        <taxon>Bacteria</taxon>
        <taxon>Bacillati</taxon>
        <taxon>Actinomycetota</taxon>
        <taxon>Actinomycetes</taxon>
        <taxon>Pseudonocardiales</taxon>
        <taxon>Pseudonocardiaceae</taxon>
        <taxon>Kutzneria</taxon>
    </lineage>
</organism>
<feature type="transmembrane region" description="Helical" evidence="1">
    <location>
        <begin position="199"/>
        <end position="220"/>
    </location>
</feature>
<keyword evidence="1" id="KW-0472">Membrane</keyword>
<evidence type="ECO:0000256" key="1">
    <source>
        <dbReference type="SAM" id="Phobius"/>
    </source>
</evidence>
<dbReference type="EMBL" id="JACJID010000004">
    <property type="protein sequence ID" value="MBA8928598.1"/>
    <property type="molecule type" value="Genomic_DNA"/>
</dbReference>
<sequence length="438" mass="45981">MITRVGAVPRVPKRLLRALARFGRSSPGKLAGIMSGLLLLCILVATVTASAVQRKGEEITDLAGGSEPLSVAAQDIYRSLSDADAAAASAFLSGGVEPLTTRAQYSADIAQATSALTLAAGTEVAGNPLLTLSTQLPVYTGLVETARANNRQGFPVGAAYLREASGLMRSTLLPAAEQLYRAENARFAQEQDAAARLPVVEILLLLFVVGCLFAVQVYLLRRTNRLLNAGLVVATVAVSLALLWTLTSMVVVSVRMSSARIDGSDQVSVLVQARLAAVQARADETLTLVARGTGQSYQQDFQTASTRLGGADGTGGLLGQARALATDPVVRADLDDAMRYQQSWVKAHAKIRQADDSGQYKQAVDIAIGASDTSSGTLFSQLDGRLVGAISATRGAFSRGAADSLAALTFLRPGLIVLAVIGGIGSVYGCWQRLREYW</sequence>
<keyword evidence="1" id="KW-1133">Transmembrane helix</keyword>
<accession>A0ABR6BNW6</accession>
<proteinExistence type="predicted"/>
<feature type="transmembrane region" description="Helical" evidence="1">
    <location>
        <begin position="415"/>
        <end position="434"/>
    </location>
</feature>
<protein>
    <recommendedName>
        <fullName evidence="4">Secreted protein</fullName>
    </recommendedName>
</protein>
<gene>
    <name evidence="2" type="ORF">BC739_005815</name>
</gene>
<evidence type="ECO:0000313" key="2">
    <source>
        <dbReference type="EMBL" id="MBA8928598.1"/>
    </source>
</evidence>
<feature type="transmembrane region" description="Helical" evidence="1">
    <location>
        <begin position="30"/>
        <end position="52"/>
    </location>
</feature>
<dbReference type="Proteomes" id="UP000517916">
    <property type="component" value="Unassembled WGS sequence"/>
</dbReference>
<keyword evidence="1" id="KW-0812">Transmembrane</keyword>
<evidence type="ECO:0008006" key="4">
    <source>
        <dbReference type="Google" id="ProtNLM"/>
    </source>
</evidence>
<keyword evidence="3" id="KW-1185">Reference proteome</keyword>
<evidence type="ECO:0000313" key="3">
    <source>
        <dbReference type="Proteomes" id="UP000517916"/>
    </source>
</evidence>
<comment type="caution">
    <text evidence="2">The sequence shown here is derived from an EMBL/GenBank/DDBJ whole genome shotgun (WGS) entry which is preliminary data.</text>
</comment>